<name>A0A834ISC5_RHYFE</name>
<gene>
    <name evidence="1" type="ORF">GWI33_011977</name>
</gene>
<dbReference type="AlphaFoldDB" id="A0A834ISC5"/>
<sequence length="123" mass="13920">MEEQGLEDMLFQPDGATAHTVRSTGQLLNDVFPRGLTSQSGDLAWPARSPDLTAPDFLLWSFLKSKVYVNKPQTIQHIKDNIRHEIEEIQPQMLQDVIKNALKRAESCIANRGHHLADIIFQS</sequence>
<evidence type="ECO:0000313" key="1">
    <source>
        <dbReference type="EMBL" id="KAF7285126.1"/>
    </source>
</evidence>
<protein>
    <submittedName>
        <fullName evidence="1">Uncharacterized protein</fullName>
    </submittedName>
</protein>
<evidence type="ECO:0000313" key="2">
    <source>
        <dbReference type="Proteomes" id="UP000625711"/>
    </source>
</evidence>
<dbReference type="InterPro" id="IPR036397">
    <property type="entry name" value="RNaseH_sf"/>
</dbReference>
<dbReference type="PANTHER" id="PTHR47326">
    <property type="entry name" value="TRANSPOSABLE ELEMENT TC3 TRANSPOSASE-LIKE PROTEIN"/>
    <property type="match status" value="1"/>
</dbReference>
<reference evidence="1" key="1">
    <citation type="submission" date="2020-08" db="EMBL/GenBank/DDBJ databases">
        <title>Genome sequencing and assembly of the red palm weevil Rhynchophorus ferrugineus.</title>
        <authorList>
            <person name="Dias G.B."/>
            <person name="Bergman C.M."/>
            <person name="Manee M."/>
        </authorList>
    </citation>
    <scope>NUCLEOTIDE SEQUENCE</scope>
    <source>
        <strain evidence="1">AA-2017</strain>
        <tissue evidence="1">Whole larva</tissue>
    </source>
</reference>
<dbReference type="EMBL" id="JAACXV010000061">
    <property type="protein sequence ID" value="KAF7285126.1"/>
    <property type="molecule type" value="Genomic_DNA"/>
</dbReference>
<proteinExistence type="predicted"/>
<dbReference type="Proteomes" id="UP000625711">
    <property type="component" value="Unassembled WGS sequence"/>
</dbReference>
<organism evidence="1 2">
    <name type="scientific">Rhynchophorus ferrugineus</name>
    <name type="common">Red palm weevil</name>
    <name type="synonym">Curculio ferrugineus</name>
    <dbReference type="NCBI Taxonomy" id="354439"/>
    <lineage>
        <taxon>Eukaryota</taxon>
        <taxon>Metazoa</taxon>
        <taxon>Ecdysozoa</taxon>
        <taxon>Arthropoda</taxon>
        <taxon>Hexapoda</taxon>
        <taxon>Insecta</taxon>
        <taxon>Pterygota</taxon>
        <taxon>Neoptera</taxon>
        <taxon>Endopterygota</taxon>
        <taxon>Coleoptera</taxon>
        <taxon>Polyphaga</taxon>
        <taxon>Cucujiformia</taxon>
        <taxon>Curculionidae</taxon>
        <taxon>Dryophthorinae</taxon>
        <taxon>Rhynchophorus</taxon>
    </lineage>
</organism>
<keyword evidence="2" id="KW-1185">Reference proteome</keyword>
<dbReference type="OrthoDB" id="8122262at2759"/>
<accession>A0A834ISC5</accession>
<dbReference type="Gene3D" id="3.30.420.10">
    <property type="entry name" value="Ribonuclease H-like superfamily/Ribonuclease H"/>
    <property type="match status" value="1"/>
</dbReference>
<comment type="caution">
    <text evidence="1">The sequence shown here is derived from an EMBL/GenBank/DDBJ whole genome shotgun (WGS) entry which is preliminary data.</text>
</comment>
<dbReference type="PANTHER" id="PTHR47326:SF1">
    <property type="entry name" value="HTH PSQ-TYPE DOMAIN-CONTAINING PROTEIN"/>
    <property type="match status" value="1"/>
</dbReference>
<dbReference type="GO" id="GO:0003676">
    <property type="term" value="F:nucleic acid binding"/>
    <property type="evidence" value="ECO:0007669"/>
    <property type="project" value="InterPro"/>
</dbReference>